<dbReference type="EMBL" id="PDJZ01000002">
    <property type="protein sequence ID" value="RXJ85317.1"/>
    <property type="molecule type" value="Genomic_DNA"/>
</dbReference>
<dbReference type="OrthoDB" id="5349376at2"/>
<sequence length="185" mass="22240">MTREKIMTQLFEFSSPTYYKWTKQDKRKIFDLLNYAFTNNELEEFIKTGKIDKIEELGNKTYLFDSSMKFYKTVKHISNFKVAKNLLLLLENNYKQNNNSVIIEKIAESIYKSDKELFEYFENDKNIEVVTSMKLALLNLIQKQDIFVLEYISKNRKEIEKNSLKKSAKYLNKIDFLYSNNFHRI</sequence>
<proteinExistence type="predicted"/>
<organism evidence="1 2">
    <name type="scientific">Arcobacter cloacae</name>
    <dbReference type="NCBI Taxonomy" id="1054034"/>
    <lineage>
        <taxon>Bacteria</taxon>
        <taxon>Pseudomonadati</taxon>
        <taxon>Campylobacterota</taxon>
        <taxon>Epsilonproteobacteria</taxon>
        <taxon>Campylobacterales</taxon>
        <taxon>Arcobacteraceae</taxon>
        <taxon>Arcobacter</taxon>
    </lineage>
</organism>
<dbReference type="AlphaFoldDB" id="A0A4Q0ZFS5"/>
<evidence type="ECO:0000313" key="2">
    <source>
        <dbReference type="Proteomes" id="UP000290870"/>
    </source>
</evidence>
<comment type="caution">
    <text evidence="1">The sequence shown here is derived from an EMBL/GenBank/DDBJ whole genome shotgun (WGS) entry which is preliminary data.</text>
</comment>
<dbReference type="RefSeq" id="WP_128985540.1">
    <property type="nucleotide sequence ID" value="NZ_PDJZ01000002.1"/>
</dbReference>
<accession>A0A4Q0ZFS5</accession>
<reference evidence="1 2" key="1">
    <citation type="submission" date="2017-10" db="EMBL/GenBank/DDBJ databases">
        <title>Genomics of the genus Arcobacter.</title>
        <authorList>
            <person name="Perez-Cataluna A."/>
            <person name="Figueras M.J."/>
        </authorList>
    </citation>
    <scope>NUCLEOTIDE SEQUENCE [LARGE SCALE GENOMIC DNA]</scope>
    <source>
        <strain evidence="1 2">F26</strain>
    </source>
</reference>
<name>A0A4Q0ZFS5_9BACT</name>
<dbReference type="Proteomes" id="UP000290870">
    <property type="component" value="Unassembled WGS sequence"/>
</dbReference>
<protein>
    <submittedName>
        <fullName evidence="1">Uncharacterized protein</fullName>
    </submittedName>
</protein>
<evidence type="ECO:0000313" key="1">
    <source>
        <dbReference type="EMBL" id="RXJ85317.1"/>
    </source>
</evidence>
<gene>
    <name evidence="1" type="ORF">CRU90_01690</name>
</gene>